<dbReference type="RefSeq" id="WP_323869040.1">
    <property type="nucleotide sequence ID" value="NZ_JACXBF010000249.1"/>
</dbReference>
<dbReference type="Proteomes" id="UP001193920">
    <property type="component" value="Unassembled WGS sequence"/>
</dbReference>
<comment type="caution">
    <text evidence="1">The sequence shown here is derived from an EMBL/GenBank/DDBJ whole genome shotgun (WGS) entry which is preliminary data.</text>
</comment>
<dbReference type="InterPro" id="IPR013783">
    <property type="entry name" value="Ig-like_fold"/>
</dbReference>
<reference evidence="1" key="2">
    <citation type="journal article" date="2024" name="Toxins">
        <title>Genome Sequence Analysis of Native Xenorhabdus Strains Isolated from Entomopathogenic Nematodes in Argentina.</title>
        <authorList>
            <person name="Palma L."/>
            <person name="Frizzo L."/>
            <person name="Kaiser S."/>
            <person name="Berry C."/>
            <person name="Caballero P."/>
            <person name="Bode H.B."/>
            <person name="Del Valle E.E."/>
        </authorList>
    </citation>
    <scope>NUCLEOTIDE SEQUENCE</scope>
    <source>
        <strain evidence="1">M</strain>
    </source>
</reference>
<reference evidence="1" key="1">
    <citation type="submission" date="2020-09" db="EMBL/GenBank/DDBJ databases">
        <authorList>
            <person name="Palma L."/>
            <person name="Caballero P."/>
            <person name="Berry C."/>
            <person name="Del Valle E."/>
        </authorList>
    </citation>
    <scope>NUCLEOTIDE SEQUENCE</scope>
    <source>
        <strain evidence="1">M</strain>
    </source>
</reference>
<gene>
    <name evidence="1" type="ORF">ID854_11370</name>
</gene>
<evidence type="ECO:0008006" key="2">
    <source>
        <dbReference type="Google" id="ProtNLM"/>
    </source>
</evidence>
<dbReference type="EMBL" id="JACXBF010000249">
    <property type="protein sequence ID" value="MBD2801036.1"/>
    <property type="molecule type" value="Genomic_DNA"/>
</dbReference>
<evidence type="ECO:0000313" key="1">
    <source>
        <dbReference type="EMBL" id="MBD2801036.1"/>
    </source>
</evidence>
<accession>A0AAW3YVK8</accession>
<dbReference type="Gene3D" id="2.60.40.10">
    <property type="entry name" value="Immunoglobulins"/>
    <property type="match status" value="1"/>
</dbReference>
<sequence>MKLYDTQKNAIPDQSTQIKVTVPEASGINISSQVIEDKIHPGEYTISINGTKSGEVEFTVSQNPVQAGNPVSYSLKVIDANNNPLEEVMVSWR</sequence>
<organism evidence="1">
    <name type="scientific">Xenorhabdus szentirmaii</name>
    <dbReference type="NCBI Taxonomy" id="290112"/>
    <lineage>
        <taxon>Bacteria</taxon>
        <taxon>Pseudomonadati</taxon>
        <taxon>Pseudomonadota</taxon>
        <taxon>Gammaproteobacteria</taxon>
        <taxon>Enterobacterales</taxon>
        <taxon>Morganellaceae</taxon>
        <taxon>Xenorhabdus</taxon>
    </lineage>
</organism>
<protein>
    <recommendedName>
        <fullName evidence="2">Invasin</fullName>
    </recommendedName>
</protein>
<proteinExistence type="predicted"/>
<name>A0AAW3YVK8_9GAMM</name>
<dbReference type="AlphaFoldDB" id="A0AAW3YVK8"/>